<keyword evidence="2" id="KW-0455">Luminescence</keyword>
<evidence type="ECO:0000256" key="2">
    <source>
        <dbReference type="ARBA" id="ARBA00023223"/>
    </source>
</evidence>
<evidence type="ECO:0000256" key="3">
    <source>
        <dbReference type="ARBA" id="ARBA00038177"/>
    </source>
</evidence>
<dbReference type="PANTHER" id="PTHR47354:SF7">
    <property type="entry name" value="NAD(P)H-FLAVIN REDUCTASE"/>
    <property type="match status" value="1"/>
</dbReference>
<dbReference type="InterPro" id="IPR001433">
    <property type="entry name" value="OxRdtase_FAD/NAD-bd"/>
</dbReference>
<dbReference type="InterPro" id="IPR017927">
    <property type="entry name" value="FAD-bd_FR_type"/>
</dbReference>
<dbReference type="Gene3D" id="3.40.50.80">
    <property type="entry name" value="Nucleotide-binding domain of ferredoxin-NADP reductase (FNR) module"/>
    <property type="match status" value="1"/>
</dbReference>
<evidence type="ECO:0000313" key="5">
    <source>
        <dbReference type="EMBL" id="MEL0612191.1"/>
    </source>
</evidence>
<dbReference type="Gene3D" id="2.40.30.10">
    <property type="entry name" value="Translation factors"/>
    <property type="match status" value="1"/>
</dbReference>
<sequence length="242" mass="26800">MKDVTAKVSSVELINHNVYEVKLEIDETPFIAGQYLMIVLPTGEQVPYSIGSAPHALPELTLYILVSDPSSLAQKVIEHINTNDSIMVKMPGGDSHLESGAFIEEAEHILLIAGGTGFSQMKSLYDSLIEQGFKGHVSLYWGLRTPSDIFMQEWVKQAQNEHTFSLDIVVNEADEQWQGRTGWLYEAVLEDHPDLSNSVAFISGSVGMVYGTLDQLELKGLATDRCFSDVFAYAPHPDKPKL</sequence>
<comment type="caution">
    <text evidence="5">The sequence shown here is derived from an EMBL/GenBank/DDBJ whole genome shotgun (WGS) entry which is preliminary data.</text>
</comment>
<name>A0ABU9G2D5_9GAMM</name>
<organism evidence="5 6">
    <name type="scientific">Marinomonas arenicola</name>
    <dbReference type="NCBI Taxonomy" id="569601"/>
    <lineage>
        <taxon>Bacteria</taxon>
        <taxon>Pseudomonadati</taxon>
        <taxon>Pseudomonadota</taxon>
        <taxon>Gammaproteobacteria</taxon>
        <taxon>Oceanospirillales</taxon>
        <taxon>Oceanospirillaceae</taxon>
        <taxon>Marinomonas</taxon>
    </lineage>
</organism>
<dbReference type="PANTHER" id="PTHR47354">
    <property type="entry name" value="NADH OXIDOREDUCTASE HCR"/>
    <property type="match status" value="1"/>
</dbReference>
<dbReference type="InterPro" id="IPR039261">
    <property type="entry name" value="FNR_nucleotide-bd"/>
</dbReference>
<evidence type="ECO:0000256" key="1">
    <source>
        <dbReference type="ARBA" id="ARBA00023002"/>
    </source>
</evidence>
<accession>A0ABU9G2D5</accession>
<comment type="similarity">
    <text evidence="3">Belongs to the Fre/LuxG FAD/NAD(P) flavoprotein oxidoreductase family.</text>
</comment>
<protein>
    <submittedName>
        <fullName evidence="5">NAD(P)H-flavin reductase</fullName>
    </submittedName>
</protein>
<dbReference type="PROSITE" id="PS51384">
    <property type="entry name" value="FAD_FR"/>
    <property type="match status" value="1"/>
</dbReference>
<dbReference type="InterPro" id="IPR050415">
    <property type="entry name" value="MRET"/>
</dbReference>
<dbReference type="EMBL" id="JBAKAR010000001">
    <property type="protein sequence ID" value="MEL0612191.1"/>
    <property type="molecule type" value="Genomic_DNA"/>
</dbReference>
<dbReference type="RefSeq" id="WP_341562109.1">
    <property type="nucleotide sequence ID" value="NZ_JBAKAQ010000001.1"/>
</dbReference>
<dbReference type="PRINTS" id="PR00410">
    <property type="entry name" value="PHEHYDRXLASE"/>
</dbReference>
<reference evidence="5 6" key="1">
    <citation type="submission" date="2024-02" db="EMBL/GenBank/DDBJ databases">
        <title>Bacteria isolated from the canopy kelp, Nereocystis luetkeana.</title>
        <authorList>
            <person name="Pfister C.A."/>
            <person name="Younker I.T."/>
            <person name="Light S.H."/>
        </authorList>
    </citation>
    <scope>NUCLEOTIDE SEQUENCE [LARGE SCALE GENOMIC DNA]</scope>
    <source>
        <strain evidence="5 6">TI.4.07</strain>
    </source>
</reference>
<keyword evidence="1" id="KW-0560">Oxidoreductase</keyword>
<gene>
    <name evidence="5" type="ORF">V6242_03465</name>
</gene>
<dbReference type="SUPFAM" id="SSF52343">
    <property type="entry name" value="Ferredoxin reductase-like, C-terminal NADP-linked domain"/>
    <property type="match status" value="1"/>
</dbReference>
<proteinExistence type="inferred from homology"/>
<dbReference type="CDD" id="cd06189">
    <property type="entry name" value="flavin_oxioreductase"/>
    <property type="match status" value="1"/>
</dbReference>
<feature type="domain" description="FAD-binding FR-type" evidence="4">
    <location>
        <begin position="1"/>
        <end position="98"/>
    </location>
</feature>
<dbReference type="Pfam" id="PF00175">
    <property type="entry name" value="NAD_binding_1"/>
    <property type="match status" value="1"/>
</dbReference>
<dbReference type="Proteomes" id="UP001379949">
    <property type="component" value="Unassembled WGS sequence"/>
</dbReference>
<dbReference type="InterPro" id="IPR017938">
    <property type="entry name" value="Riboflavin_synthase-like_b-brl"/>
</dbReference>
<evidence type="ECO:0000313" key="6">
    <source>
        <dbReference type="Proteomes" id="UP001379949"/>
    </source>
</evidence>
<evidence type="ECO:0000259" key="4">
    <source>
        <dbReference type="PROSITE" id="PS51384"/>
    </source>
</evidence>
<dbReference type="SUPFAM" id="SSF63380">
    <property type="entry name" value="Riboflavin synthase domain-like"/>
    <property type="match status" value="1"/>
</dbReference>
<keyword evidence="6" id="KW-1185">Reference proteome</keyword>